<dbReference type="EMBL" id="CAMXCT030005523">
    <property type="protein sequence ID" value="CAL4799877.1"/>
    <property type="molecule type" value="Genomic_DNA"/>
</dbReference>
<dbReference type="InterPro" id="IPR015421">
    <property type="entry name" value="PyrdxlP-dep_Trfase_major"/>
</dbReference>
<dbReference type="Gene3D" id="3.40.640.10">
    <property type="entry name" value="Type I PLP-dependent aspartate aminotransferase-like (Major domain)"/>
    <property type="match status" value="1"/>
</dbReference>
<dbReference type="GO" id="GO:0006564">
    <property type="term" value="P:L-serine biosynthetic process"/>
    <property type="evidence" value="ECO:0007669"/>
    <property type="project" value="UniProtKB-KW"/>
</dbReference>
<dbReference type="EMBL" id="CAMXCT020005523">
    <property type="protein sequence ID" value="CAL1165940.1"/>
    <property type="molecule type" value="Genomic_DNA"/>
</dbReference>
<dbReference type="EC" id="2.6.1.52" evidence="4"/>
<dbReference type="NCBIfam" id="NF003764">
    <property type="entry name" value="PRK05355.1"/>
    <property type="match status" value="1"/>
</dbReference>
<feature type="region of interest" description="Disordered" evidence="11">
    <location>
        <begin position="185"/>
        <end position="206"/>
    </location>
</feature>
<organism evidence="14">
    <name type="scientific">Cladocopium goreaui</name>
    <dbReference type="NCBI Taxonomy" id="2562237"/>
    <lineage>
        <taxon>Eukaryota</taxon>
        <taxon>Sar</taxon>
        <taxon>Alveolata</taxon>
        <taxon>Dinophyceae</taxon>
        <taxon>Suessiales</taxon>
        <taxon>Symbiodiniaceae</taxon>
        <taxon>Cladocopium</taxon>
    </lineage>
</organism>
<comment type="cofactor">
    <cofactor evidence="1">
        <name>pyridoxal 5'-phosphate</name>
        <dbReference type="ChEBI" id="CHEBI:597326"/>
    </cofactor>
</comment>
<dbReference type="GO" id="GO:0005737">
    <property type="term" value="C:cytoplasm"/>
    <property type="evidence" value="ECO:0007669"/>
    <property type="project" value="TreeGrafter"/>
</dbReference>
<keyword evidence="9" id="KW-0718">Serine biosynthesis</keyword>
<evidence type="ECO:0000256" key="1">
    <source>
        <dbReference type="ARBA" id="ARBA00001933"/>
    </source>
</evidence>
<evidence type="ECO:0000256" key="5">
    <source>
        <dbReference type="ARBA" id="ARBA00022576"/>
    </source>
</evidence>
<feature type="region of interest" description="Disordered" evidence="11">
    <location>
        <begin position="1084"/>
        <end position="1117"/>
    </location>
</feature>
<feature type="transmembrane region" description="Helical" evidence="12">
    <location>
        <begin position="814"/>
        <end position="837"/>
    </location>
</feature>
<evidence type="ECO:0000256" key="7">
    <source>
        <dbReference type="ARBA" id="ARBA00022679"/>
    </source>
</evidence>
<evidence type="ECO:0000313" key="16">
    <source>
        <dbReference type="Proteomes" id="UP001152797"/>
    </source>
</evidence>
<keyword evidence="12" id="KW-0472">Membrane</keyword>
<comment type="caution">
    <text evidence="14">The sequence shown here is derived from an EMBL/GenBank/DDBJ whole genome shotgun (WGS) entry which is preliminary data.</text>
</comment>
<name>A0A9P1GGE0_9DINO</name>
<feature type="region of interest" description="Disordered" evidence="11">
    <location>
        <begin position="1593"/>
        <end position="1622"/>
    </location>
</feature>
<dbReference type="InterPro" id="IPR015422">
    <property type="entry name" value="PyrdxlP-dep_Trfase_small"/>
</dbReference>
<feature type="compositionally biased region" description="Basic and acidic residues" evidence="11">
    <location>
        <begin position="1553"/>
        <end position="1562"/>
    </location>
</feature>
<proteinExistence type="inferred from homology"/>
<feature type="compositionally biased region" description="Basic and acidic residues" evidence="11">
    <location>
        <begin position="1227"/>
        <end position="1239"/>
    </location>
</feature>
<dbReference type="InterPro" id="IPR015424">
    <property type="entry name" value="PyrdxlP-dep_Trfase"/>
</dbReference>
<keyword evidence="5" id="KW-0032">Aminotransferase</keyword>
<evidence type="ECO:0000313" key="14">
    <source>
        <dbReference type="EMBL" id="CAI4012565.1"/>
    </source>
</evidence>
<feature type="compositionally biased region" description="Low complexity" evidence="11">
    <location>
        <begin position="1097"/>
        <end position="1108"/>
    </location>
</feature>
<sequence>MAAMATEAGVAAASTAAVGFGLFNYNRANYLYDAEFRYERFTTGREYAVEQQNQYRNDLRTLSALTMVKNNQYAGLAALDMALCIALYCAGRLGLHGPSPPGWIMGLWLTNNAGSFSFMGLAIFLALHASFRAQAASVNLLTRKIRVPVPSMRQLDKARRFSSEFEQQQWSDIFRVPYIANPGVPKTDETSSKVSGSRARSARGSIGDGQCVRMSEALRSIGMDGGNPRLNVSKNSPSNSAQLQLHAANAPSHVAGSDLPFAALKEKAMTHTTHLGRHRAINLAAGAAALPLEVLERAASSFVETDHSGMSVAEMGYRTKPFHRIMERAENSLRDFLRIPDSHEVHFFNGGATLQFAAIPLNLLGGVNEGKRANYLMSGHWSEKARNEAQLFGEVKEVAVDPKGLYFEIPDSKTWDMDPNGAYFHYTSADTRQGLEIRDFDFAAIPAGMPVCCDASANLGSAPIDVSKYGVLYAASHKNFSTAGVCYSIIRRDLISKDTQMKAIPTMCNWSTFQNAPNKIYNVPVLMSVWIGAMNTEWMIERGGVEAFQDLAITRSRLLYDLIDNSDGFYNTFVNDEAFRSRMQVVFTIGTGSGRDHDLVEKFLEKANDELGWLDIRSHPLGLPSDAIRVTMYNHQTLETIKVVRDFMHEFQKEHFDRDMYSFEMPKVKGVTGTPGTLGTLGGSECAPCAGDGSSRGSYRVRGVCKGCEQISASPGRRPQASKASSWIREEFDTDRAGTVTGTVQPGALLPSDAAPEHFRLYAAVQKEWFQYDIYARVCMLLGFSSFVQALSFYGRAPHEGDANGHIVVELRGFYVAHATAFVLEVLHVLLLRFDVIQGRVKSTDRTPAWFLWLGPASVFFATVGMGCPGIRGMSLDFHVHFSIVVVIFTWICIFAAYICQFCYQLRILEVILPDDVRNPLKFGPLAVGQGRIEESIGDAWWPSSWRCPSAFAHVLYFVAPPSRLQPGQFDLMREVKEGASGNAFEQAGLPMMESKPVDTSDANPGMSAEEIAMQVQYLDRLFDYFQSDQVDAALSETNKQRVKDLYGDFSQARRKGSGPEALRTFQECLMALEGIMVAEGMKHEGEPSTTDAGYTSASQMSSGSSGSDGEEGKGEYSWDGRRLWKTEVRLFSKKGNVEPWQLARDAQRVFLGNPVCGACRAGARIVGILRSGRLPVSEEKRVVALLRGAAGELSDLLEGSLPEGGAKEAEATPTQGETPGSTPEPIVKKAAKEEKEGSEYSYTEGEEEEEPKVKDSPGGEAASTTDSIKQKEDVEPKESEKEPASSHREGEPVKKDPPKRTYPNFDPHYLTKRLQLFPCGKASARGRQPAVVVIMPPKAKAKAAAVLRRPAGHPRVGALRRPAGRGEVRSPWAQGLEQELWKVSPTELGPGSLLAITEADYFGAPVKFAGEVTQLVIEHGESTVLMKALGTDHEGLLRAHSAGPLHLFKGHICPPGCGKLTSGEYLIHCVKGRRLNKEQEEGWTSNLEGHRPPAEEGDEMAELRERSHRLRGGDPGGGSTMRQGEVPPPGRLEAEALVDKKRKKKDKKEKKRTKEISEGRHPAVAAQKELRDLYAGTALDPKERIRRRILGKAQKFAARKKPRSSSGSSGSSSSSTSPTVEGFRGLESVFAEGNKVRALAERFPGALTLEAVTAMRQALLTTSGEELDDTGVKPVALLYYRSVLCRRATGAQSREMLNLAAALDHLLRGRVVCAADIISQRLKAQEAVTQGTSWSVALRMEVPPPESGSLVSRAELQQARREDYSEAQARWRTQANSGSKGDGKGKGKNQKGHQEPWKKDEKKEEVNAGDIPNASNTECGHGPLKSTGHIGLLEEVAPQNQCFSPPIPFPPEPPKFLQGGLQNGDTPNNSFSIDTDGTGHVSSGDRETLSVKRKKGDLGDLVGLRVFDLGSRVYQLLLGVLPLRSTPMGDRGGKDLFPLPTSESSLSRILTRLDQQSLGWVQAMCVALNSLWGGDLQFCGEVGPVGIACLRRLEKEVLRLQGMTGTLEDFSWREFFSTRSIDYKGDEVKSARSFSWENIRHALPTQIGVVPLEEVCTLGAHHYVTHFDSYIKDPGSWVLAKAPRVMVPDSSWAEVCEGLIQSGVCTLLPVEEVFHTTQGPLLNGLFGVSKEEWVGNTEVFRLIMSGGLSGLTGTPGPDDVEVNPPEGEIRKDRALTVSNPAWRIYLDNYDLLERVSALGVGSLEGTLAPGVLALRQEYEVWEVPRNLKKSVSRQLHAEVQGAQVNGVQGVAYPRESKLLKYLGAALCLVRQRFVSQKQLQVVCGGLVYFSMFRRPLLGCLNSIWRFVESFNHTGSHLQVFPDECKGEMMKLVSLIPLARLDFRLPFHEQVTCSDASSTGGGICASLGVSRWGAVVAGGSLRGELPELRQEHQVVTIGLFDGIGALRVLQVSDVQDVDEDMVREWARSYSQASVVLIGAGPPCQGVSGLNSDRKGALKDERSRLFVHVPRITELVRRVFVWCQVHTLMESVASMDDADRNQMSQAMGIEPWRCDAGTMTWCHRPRLYWLTWELTGMEGAVLHSSRDPREVCLHANQDLESVCQEGWIKIDPTRAFPTFTTSRPRDQPGRKPAGLSQCTEEELGRWKADLHRFPPYQYANHNLLVGTNNQVRMPSVEEKEYCMSFPVGYTANCVIKRERTNTTQHKDIRHSLIGNSWSVPVVAWLLSQLFGRLGLCPLYNPQELVDMLAPAGQTFLQSRLWRAPLRPMRGSPVDLSVSLVQKLANLVSVKGEDLLLTTPSSQLCKYHRLRASIPSRLWKWRIVTGWRWRGSKEHINALELRAVLTTLKWRLQHRRHGGLQDQDPKLRGHLQGAWRMLKINILQLAVCGTWFFLILCMSLDVFIGDQGLVTAPHWSRPPMSRLSLEPHELGTPIGLPWYAGAKPWLPEQMAWHEEGMAGEEKREASSGFISPPHSGDKTGEGGGHSGLHFSREGVRRLSGMEASPVRSTLQDLLDLMPGSEAAAETPRPIAWPSFFEPRLLACGARGIATLTPRGVGALVHGNNAHRFHLAGLTHLPPLLSAAFHPHAKELTVISRQGHMASCPEPLGVSECRMAQSLPVPLGTRLVAAAAGWLRSLSKSKEHHLHVAFIDEALPEMIAIFKHRQGIWHPMGELPLSSSPGAKVSLAFDPKGELLLSTEGGLVQRRRLQDGALLSTASHKWGLASPVAQWQANPMNTEIFTGVSSKINEGFNEQIMDT</sequence>
<dbReference type="Proteomes" id="UP001152797">
    <property type="component" value="Unassembled WGS sequence"/>
</dbReference>
<dbReference type="SUPFAM" id="SSF53383">
    <property type="entry name" value="PLP-dependent transferases"/>
    <property type="match status" value="1"/>
</dbReference>
<comment type="similarity">
    <text evidence="3">Belongs to the class-V pyridoxal-phosphate-dependent aminotransferase family. SerC subfamily.</text>
</comment>
<evidence type="ECO:0000256" key="2">
    <source>
        <dbReference type="ARBA" id="ARBA00005099"/>
    </source>
</evidence>
<evidence type="ECO:0000256" key="12">
    <source>
        <dbReference type="SAM" id="Phobius"/>
    </source>
</evidence>
<evidence type="ECO:0000256" key="6">
    <source>
        <dbReference type="ARBA" id="ARBA00022605"/>
    </source>
</evidence>
<feature type="region of interest" description="Disordered" evidence="11">
    <location>
        <begin position="1743"/>
        <end position="1824"/>
    </location>
</feature>
<dbReference type="HAMAP" id="MF_00160">
    <property type="entry name" value="SerC_aminotrans_5"/>
    <property type="match status" value="1"/>
</dbReference>
<dbReference type="GO" id="GO:0030170">
    <property type="term" value="F:pyridoxal phosphate binding"/>
    <property type="evidence" value="ECO:0007669"/>
    <property type="project" value="TreeGrafter"/>
</dbReference>
<feature type="transmembrane region" description="Helical" evidence="12">
    <location>
        <begin position="849"/>
        <end position="872"/>
    </location>
</feature>
<dbReference type="InterPro" id="IPR029063">
    <property type="entry name" value="SAM-dependent_MTases_sf"/>
</dbReference>
<feature type="transmembrane region" description="Helical" evidence="12">
    <location>
        <begin position="113"/>
        <end position="131"/>
    </location>
</feature>
<evidence type="ECO:0000256" key="3">
    <source>
        <dbReference type="ARBA" id="ARBA00006904"/>
    </source>
</evidence>
<dbReference type="PANTHER" id="PTHR43247">
    <property type="entry name" value="PHOSPHOSERINE AMINOTRANSFERASE"/>
    <property type="match status" value="1"/>
</dbReference>
<dbReference type="InterPro" id="IPR022278">
    <property type="entry name" value="Pser_aminoTfrase"/>
</dbReference>
<dbReference type="GO" id="GO:0004648">
    <property type="term" value="F:O-phospho-L-serine:2-oxoglutarate aminotransferase activity"/>
    <property type="evidence" value="ECO:0007669"/>
    <property type="project" value="UniProtKB-EC"/>
</dbReference>
<dbReference type="Gene3D" id="3.90.1150.10">
    <property type="entry name" value="Aspartate Aminotransferase, domain 1"/>
    <property type="match status" value="1"/>
</dbReference>
<dbReference type="PANTHER" id="PTHR43247:SF1">
    <property type="entry name" value="PHOSPHOSERINE AMINOTRANSFERASE"/>
    <property type="match status" value="1"/>
</dbReference>
<dbReference type="EMBL" id="CAMXCT010005523">
    <property type="protein sequence ID" value="CAI4012565.1"/>
    <property type="molecule type" value="Genomic_DNA"/>
</dbReference>
<feature type="transmembrane region" description="Helical" evidence="12">
    <location>
        <begin position="878"/>
        <end position="900"/>
    </location>
</feature>
<keyword evidence="7" id="KW-0808">Transferase</keyword>
<comment type="pathway">
    <text evidence="2">Amino-acid biosynthesis; L-serine biosynthesis; L-serine from 3-phospho-D-glycerate: step 2/3.</text>
</comment>
<feature type="compositionally biased region" description="Low complexity" evidence="11">
    <location>
        <begin position="192"/>
        <end position="205"/>
    </location>
</feature>
<comment type="catalytic activity">
    <reaction evidence="10">
        <text>O-phospho-L-serine + 2-oxoglutarate = 3-phosphooxypyruvate + L-glutamate</text>
        <dbReference type="Rhea" id="RHEA:14329"/>
        <dbReference type="ChEBI" id="CHEBI:16810"/>
        <dbReference type="ChEBI" id="CHEBI:18110"/>
        <dbReference type="ChEBI" id="CHEBI:29985"/>
        <dbReference type="ChEBI" id="CHEBI:57524"/>
        <dbReference type="EC" id="2.6.1.52"/>
    </reaction>
</comment>
<feature type="domain" description="Aminotransferase class V" evidence="13">
    <location>
        <begin position="283"/>
        <end position="591"/>
    </location>
</feature>
<feature type="compositionally biased region" description="Basic and acidic residues" evidence="11">
    <location>
        <begin position="1793"/>
        <end position="1807"/>
    </location>
</feature>
<feature type="compositionally biased region" description="Basic residues" evidence="11">
    <location>
        <begin position="1541"/>
        <end position="1552"/>
    </location>
</feature>
<feature type="compositionally biased region" description="Polar residues" evidence="11">
    <location>
        <begin position="1213"/>
        <end position="1222"/>
    </location>
</feature>
<keyword evidence="16" id="KW-1185">Reference proteome</keyword>
<feature type="compositionally biased region" description="Basic and acidic residues" evidence="11">
    <location>
        <begin position="2914"/>
        <end position="2923"/>
    </location>
</feature>
<keyword evidence="12" id="KW-1133">Transmembrane helix</keyword>
<dbReference type="SUPFAM" id="SSF53335">
    <property type="entry name" value="S-adenosyl-L-methionine-dependent methyltransferases"/>
    <property type="match status" value="1"/>
</dbReference>
<evidence type="ECO:0000313" key="15">
    <source>
        <dbReference type="EMBL" id="CAL1165940.1"/>
    </source>
</evidence>
<feature type="compositionally biased region" description="Basic and acidic residues" evidence="11">
    <location>
        <begin position="1269"/>
        <end position="1300"/>
    </location>
</feature>
<reference evidence="15" key="2">
    <citation type="submission" date="2024-04" db="EMBL/GenBank/DDBJ databases">
        <authorList>
            <person name="Chen Y."/>
            <person name="Shah S."/>
            <person name="Dougan E. K."/>
            <person name="Thang M."/>
            <person name="Chan C."/>
        </authorList>
    </citation>
    <scope>NUCLEOTIDE SEQUENCE [LARGE SCALE GENOMIC DNA]</scope>
</reference>
<feature type="transmembrane region" description="Helical" evidence="12">
    <location>
        <begin position="73"/>
        <end position="93"/>
    </location>
</feature>
<keyword evidence="8" id="KW-0663">Pyridoxal phosphate</keyword>
<reference evidence="14" key="1">
    <citation type="submission" date="2022-10" db="EMBL/GenBank/DDBJ databases">
        <authorList>
            <person name="Chen Y."/>
            <person name="Dougan E. K."/>
            <person name="Chan C."/>
            <person name="Rhodes N."/>
            <person name="Thang M."/>
        </authorList>
    </citation>
    <scope>NUCLEOTIDE SEQUENCE</scope>
</reference>
<feature type="region of interest" description="Disordered" evidence="11">
    <location>
        <begin position="1197"/>
        <end position="1307"/>
    </location>
</feature>
<evidence type="ECO:0000256" key="11">
    <source>
        <dbReference type="SAM" id="MobiDB-lite"/>
    </source>
</evidence>
<dbReference type="OrthoDB" id="1703350at2759"/>
<keyword evidence="12" id="KW-0812">Transmembrane</keyword>
<gene>
    <name evidence="14" type="ORF">C1SCF055_LOCUS37613</name>
</gene>
<evidence type="ECO:0000256" key="4">
    <source>
        <dbReference type="ARBA" id="ARBA00013030"/>
    </source>
</evidence>
<dbReference type="InterPro" id="IPR000192">
    <property type="entry name" value="Aminotrans_V_dom"/>
</dbReference>
<evidence type="ECO:0000256" key="10">
    <source>
        <dbReference type="ARBA" id="ARBA00049007"/>
    </source>
</evidence>
<dbReference type="Pfam" id="PF00266">
    <property type="entry name" value="Aminotran_5"/>
    <property type="match status" value="1"/>
</dbReference>
<evidence type="ECO:0000256" key="8">
    <source>
        <dbReference type="ARBA" id="ARBA00022898"/>
    </source>
</evidence>
<accession>A0A9P1GGE0</accession>
<feature type="region of interest" description="Disordered" evidence="11">
    <location>
        <begin position="2914"/>
        <end position="2942"/>
    </location>
</feature>
<feature type="region of interest" description="Disordered" evidence="11">
    <location>
        <begin position="1478"/>
        <end position="1570"/>
    </location>
</feature>
<protein>
    <recommendedName>
        <fullName evidence="4">phosphoserine transaminase</fullName>
        <ecNumber evidence="4">2.6.1.52</ecNumber>
    </recommendedName>
</protein>
<evidence type="ECO:0000259" key="13">
    <source>
        <dbReference type="Pfam" id="PF00266"/>
    </source>
</evidence>
<keyword evidence="6" id="KW-0028">Amino-acid biosynthesis</keyword>
<dbReference type="Gene3D" id="3.40.50.150">
    <property type="entry name" value="Vaccinia Virus protein VP39"/>
    <property type="match status" value="1"/>
</dbReference>
<feature type="compositionally biased region" description="Low complexity" evidence="11">
    <location>
        <begin position="1605"/>
        <end position="1620"/>
    </location>
</feature>
<evidence type="ECO:0000256" key="9">
    <source>
        <dbReference type="ARBA" id="ARBA00023299"/>
    </source>
</evidence>